<evidence type="ECO:0000313" key="1">
    <source>
        <dbReference type="EMBL" id="JAI08567.1"/>
    </source>
</evidence>
<name>A0A0E9Y1I1_ANGAN</name>
<reference evidence="1" key="1">
    <citation type="submission" date="2014-11" db="EMBL/GenBank/DDBJ databases">
        <authorList>
            <person name="Amaro Gonzalez C."/>
        </authorList>
    </citation>
    <scope>NUCLEOTIDE SEQUENCE</scope>
</reference>
<organism evidence="1">
    <name type="scientific">Anguilla anguilla</name>
    <name type="common">European freshwater eel</name>
    <name type="synonym">Muraena anguilla</name>
    <dbReference type="NCBI Taxonomy" id="7936"/>
    <lineage>
        <taxon>Eukaryota</taxon>
        <taxon>Metazoa</taxon>
        <taxon>Chordata</taxon>
        <taxon>Craniata</taxon>
        <taxon>Vertebrata</taxon>
        <taxon>Euteleostomi</taxon>
        <taxon>Actinopterygii</taxon>
        <taxon>Neopterygii</taxon>
        <taxon>Teleostei</taxon>
        <taxon>Anguilliformes</taxon>
        <taxon>Anguillidae</taxon>
        <taxon>Anguilla</taxon>
    </lineage>
</organism>
<sequence length="35" mass="4169">MFYCNFNTSMPQNIIIDIITCRSICDIYIFYDIPS</sequence>
<reference evidence="1" key="2">
    <citation type="journal article" date="2015" name="Fish Shellfish Immunol.">
        <title>Early steps in the European eel (Anguilla anguilla)-Vibrio vulnificus interaction in the gills: Role of the RtxA13 toxin.</title>
        <authorList>
            <person name="Callol A."/>
            <person name="Pajuelo D."/>
            <person name="Ebbesson L."/>
            <person name="Teles M."/>
            <person name="MacKenzie S."/>
            <person name="Amaro C."/>
        </authorList>
    </citation>
    <scope>NUCLEOTIDE SEQUENCE</scope>
</reference>
<dbReference type="AlphaFoldDB" id="A0A0E9Y1I1"/>
<dbReference type="EMBL" id="GBXM01000011">
    <property type="protein sequence ID" value="JAI08567.1"/>
    <property type="molecule type" value="Transcribed_RNA"/>
</dbReference>
<proteinExistence type="predicted"/>
<accession>A0A0E9Y1I1</accession>
<protein>
    <submittedName>
        <fullName evidence="1">Uncharacterized protein</fullName>
    </submittedName>
</protein>